<proteinExistence type="predicted"/>
<feature type="chain" id="PRO_5047460475" evidence="1">
    <location>
        <begin position="18"/>
        <end position="152"/>
    </location>
</feature>
<name>A0ABV8PZG5_9BACT</name>
<keyword evidence="1" id="KW-0732">Signal</keyword>
<feature type="signal peptide" evidence="1">
    <location>
        <begin position="1"/>
        <end position="17"/>
    </location>
</feature>
<reference evidence="3" key="1">
    <citation type="journal article" date="2019" name="Int. J. Syst. Evol. Microbiol.">
        <title>The Global Catalogue of Microorganisms (GCM) 10K type strain sequencing project: providing services to taxonomists for standard genome sequencing and annotation.</title>
        <authorList>
            <consortium name="The Broad Institute Genomics Platform"/>
            <consortium name="The Broad Institute Genome Sequencing Center for Infectious Disease"/>
            <person name="Wu L."/>
            <person name="Ma J."/>
        </authorList>
    </citation>
    <scope>NUCLEOTIDE SEQUENCE [LARGE SCALE GENOMIC DNA]</scope>
    <source>
        <strain evidence="3">CECT 8010</strain>
    </source>
</reference>
<keyword evidence="3" id="KW-1185">Reference proteome</keyword>
<evidence type="ECO:0000256" key="1">
    <source>
        <dbReference type="SAM" id="SignalP"/>
    </source>
</evidence>
<gene>
    <name evidence="2" type="ORF">ACFOW1_13635</name>
</gene>
<comment type="caution">
    <text evidence="2">The sequence shown here is derived from an EMBL/GenBank/DDBJ whole genome shotgun (WGS) entry which is preliminary data.</text>
</comment>
<accession>A0ABV8PZG5</accession>
<protein>
    <submittedName>
        <fullName evidence="2">Uncharacterized protein</fullName>
    </submittedName>
</protein>
<dbReference type="RefSeq" id="WP_379014994.1">
    <property type="nucleotide sequence ID" value="NZ_JBHSDC010000028.1"/>
</dbReference>
<sequence>MKAKILILLLITLVINACSKEANGGKPQLSFSSVTATTISLNSIVTFNLVLKDAVTSTTNDTLFVARKFYTCPYITKDTSFAIIPTYNGVKNQKANIEYTFQYGSGGYYNGCINSVGNALRTDSLNYYFWVKDALGNTSDTVASPKIILLNR</sequence>
<dbReference type="EMBL" id="JBHSDC010000028">
    <property type="protein sequence ID" value="MFC4232939.1"/>
    <property type="molecule type" value="Genomic_DNA"/>
</dbReference>
<evidence type="ECO:0000313" key="3">
    <source>
        <dbReference type="Proteomes" id="UP001595906"/>
    </source>
</evidence>
<organism evidence="2 3">
    <name type="scientific">Parasediminibacterium paludis</name>
    <dbReference type="NCBI Taxonomy" id="908966"/>
    <lineage>
        <taxon>Bacteria</taxon>
        <taxon>Pseudomonadati</taxon>
        <taxon>Bacteroidota</taxon>
        <taxon>Chitinophagia</taxon>
        <taxon>Chitinophagales</taxon>
        <taxon>Chitinophagaceae</taxon>
        <taxon>Parasediminibacterium</taxon>
    </lineage>
</organism>
<evidence type="ECO:0000313" key="2">
    <source>
        <dbReference type="EMBL" id="MFC4232939.1"/>
    </source>
</evidence>
<dbReference type="Proteomes" id="UP001595906">
    <property type="component" value="Unassembled WGS sequence"/>
</dbReference>